<dbReference type="PROSITE" id="PS51257">
    <property type="entry name" value="PROKAR_LIPOPROTEIN"/>
    <property type="match status" value="1"/>
</dbReference>
<evidence type="ECO:0000256" key="1">
    <source>
        <dbReference type="SAM" id="SignalP"/>
    </source>
</evidence>
<sequence>MPARLTAPLLLAAGLAGCKPVTTAATAAPAVVLDPSGPEPTAAGDLPLLRQKAAMGLVDVVRAELGPRLAEAADAGPDPGRDALRAFAIELALRQDDQPAALQQLQLLARDLDRLGPRASGAERARWHILHGALLCAQQRYAEARGQSLEALATIDLTREPGLAGDAFRGLAREQLALGQPDRALTSVRRAMAVHKDSLAVFEDGVLAVDILIAAGEPVEAVIAAGKLYDDAIAYVGPSTLAHAEALAAAAAATFASGDRDASFSFFTDASKIWGELQATRSDPSLPLSARLEQRLGELAHVLERSAPAPAEPAPKDRA</sequence>
<dbReference type="Proteomes" id="UP001217838">
    <property type="component" value="Unassembled WGS sequence"/>
</dbReference>
<gene>
    <name evidence="2" type="ORF">POL58_24265</name>
</gene>
<reference evidence="2 3" key="1">
    <citation type="submission" date="2022-11" db="EMBL/GenBank/DDBJ databases">
        <title>Minimal conservation of predation-associated metabolite biosynthetic gene clusters underscores biosynthetic potential of Myxococcota including descriptions for ten novel species: Archangium lansinium sp. nov., Myxococcus landrumus sp. nov., Nannocystis bai.</title>
        <authorList>
            <person name="Ahearne A."/>
            <person name="Stevens C."/>
            <person name="Dowd S."/>
        </authorList>
    </citation>
    <scope>NUCLEOTIDE SEQUENCE [LARGE SCALE GENOMIC DNA]</scope>
    <source>
        <strain evidence="2 3">NCELM</strain>
    </source>
</reference>
<protein>
    <submittedName>
        <fullName evidence="2">Tetratricopeptide repeat protein</fullName>
    </submittedName>
</protein>
<keyword evidence="3" id="KW-1185">Reference proteome</keyword>
<feature type="signal peptide" evidence="1">
    <location>
        <begin position="1"/>
        <end position="24"/>
    </location>
</feature>
<dbReference type="SUPFAM" id="SSF48452">
    <property type="entry name" value="TPR-like"/>
    <property type="match status" value="1"/>
</dbReference>
<evidence type="ECO:0000313" key="3">
    <source>
        <dbReference type="Proteomes" id="UP001217838"/>
    </source>
</evidence>
<feature type="chain" id="PRO_5046980319" evidence="1">
    <location>
        <begin position="25"/>
        <end position="319"/>
    </location>
</feature>
<accession>A0ABT5B9S9</accession>
<organism evidence="2 3">
    <name type="scientific">Nannocystis radixulma</name>
    <dbReference type="NCBI Taxonomy" id="2995305"/>
    <lineage>
        <taxon>Bacteria</taxon>
        <taxon>Pseudomonadati</taxon>
        <taxon>Myxococcota</taxon>
        <taxon>Polyangia</taxon>
        <taxon>Nannocystales</taxon>
        <taxon>Nannocystaceae</taxon>
        <taxon>Nannocystis</taxon>
    </lineage>
</organism>
<name>A0ABT5B9S9_9BACT</name>
<proteinExistence type="predicted"/>
<dbReference type="RefSeq" id="WP_272000868.1">
    <property type="nucleotide sequence ID" value="NZ_JAQNDN010000013.1"/>
</dbReference>
<dbReference type="EMBL" id="JAQNDN010000013">
    <property type="protein sequence ID" value="MDC0670895.1"/>
    <property type="molecule type" value="Genomic_DNA"/>
</dbReference>
<dbReference type="InterPro" id="IPR011990">
    <property type="entry name" value="TPR-like_helical_dom_sf"/>
</dbReference>
<comment type="caution">
    <text evidence="2">The sequence shown here is derived from an EMBL/GenBank/DDBJ whole genome shotgun (WGS) entry which is preliminary data.</text>
</comment>
<evidence type="ECO:0000313" key="2">
    <source>
        <dbReference type="EMBL" id="MDC0670895.1"/>
    </source>
</evidence>
<keyword evidence="1" id="KW-0732">Signal</keyword>